<feature type="transmembrane region" description="Helical" evidence="1">
    <location>
        <begin position="43"/>
        <end position="62"/>
    </location>
</feature>
<proteinExistence type="predicted"/>
<sequence>MATRRNYMLLAGLFVCIFLLRLLVLLLAGSSFGSTELIELSNWGALAFMGCSIAYLLPQFKNNDERVKMIKQKGLYYVILFSLLCLVILNIFIQIEVLALTSLEVVRLLLSIIIIAVWTSWIILSKRL</sequence>
<name>A0A5D4SNI3_9BACI</name>
<dbReference type="RefSeq" id="WP_148949337.1">
    <property type="nucleotide sequence ID" value="NZ_VTES01000002.1"/>
</dbReference>
<dbReference type="AlphaFoldDB" id="A0A5D4SNI3"/>
<feature type="transmembrane region" description="Helical" evidence="1">
    <location>
        <begin position="105"/>
        <end position="124"/>
    </location>
</feature>
<organism evidence="2 3">
    <name type="scientific">Bacillus infantis</name>
    <dbReference type="NCBI Taxonomy" id="324767"/>
    <lineage>
        <taxon>Bacteria</taxon>
        <taxon>Bacillati</taxon>
        <taxon>Bacillota</taxon>
        <taxon>Bacilli</taxon>
        <taxon>Bacillales</taxon>
        <taxon>Bacillaceae</taxon>
        <taxon>Bacillus</taxon>
    </lineage>
</organism>
<protein>
    <recommendedName>
        <fullName evidence="4">Permease</fullName>
    </recommendedName>
</protein>
<keyword evidence="1" id="KW-1133">Transmembrane helix</keyword>
<dbReference type="EMBL" id="VTES01000002">
    <property type="protein sequence ID" value="TYS64927.1"/>
    <property type="molecule type" value="Genomic_DNA"/>
</dbReference>
<gene>
    <name evidence="2" type="ORF">FZD47_06100</name>
</gene>
<evidence type="ECO:0000313" key="2">
    <source>
        <dbReference type="EMBL" id="TYS64927.1"/>
    </source>
</evidence>
<dbReference type="Proteomes" id="UP000323732">
    <property type="component" value="Unassembled WGS sequence"/>
</dbReference>
<keyword evidence="1" id="KW-0812">Transmembrane</keyword>
<evidence type="ECO:0008006" key="4">
    <source>
        <dbReference type="Google" id="ProtNLM"/>
    </source>
</evidence>
<feature type="transmembrane region" description="Helical" evidence="1">
    <location>
        <begin position="74"/>
        <end position="93"/>
    </location>
</feature>
<evidence type="ECO:0000256" key="1">
    <source>
        <dbReference type="SAM" id="Phobius"/>
    </source>
</evidence>
<evidence type="ECO:0000313" key="3">
    <source>
        <dbReference type="Proteomes" id="UP000323732"/>
    </source>
</evidence>
<comment type="caution">
    <text evidence="2">The sequence shown here is derived from an EMBL/GenBank/DDBJ whole genome shotgun (WGS) entry which is preliminary data.</text>
</comment>
<keyword evidence="1" id="KW-0472">Membrane</keyword>
<accession>A0A5D4SNI3</accession>
<reference evidence="2 3" key="1">
    <citation type="submission" date="2019-08" db="EMBL/GenBank/DDBJ databases">
        <title>Bacillus genomes from the desert of Cuatro Cienegas, Coahuila.</title>
        <authorList>
            <person name="Olmedo-Alvarez G."/>
        </authorList>
    </citation>
    <scope>NUCLEOTIDE SEQUENCE [LARGE SCALE GENOMIC DNA]</scope>
    <source>
        <strain evidence="2 3">CH37_1T</strain>
    </source>
</reference>